<feature type="transmembrane region" description="Helical" evidence="1">
    <location>
        <begin position="363"/>
        <end position="382"/>
    </location>
</feature>
<keyword evidence="1" id="KW-0812">Transmembrane</keyword>
<feature type="transmembrane region" description="Helical" evidence="1">
    <location>
        <begin position="333"/>
        <end position="351"/>
    </location>
</feature>
<feature type="transmembrane region" description="Helical" evidence="1">
    <location>
        <begin position="494"/>
        <end position="514"/>
    </location>
</feature>
<feature type="transmembrane region" description="Helical" evidence="1">
    <location>
        <begin position="464"/>
        <end position="482"/>
    </location>
</feature>
<dbReference type="AlphaFoldDB" id="A0A3N4Z2N9"/>
<dbReference type="EMBL" id="RKRA01000001">
    <property type="protein sequence ID" value="RPF25906.1"/>
    <property type="molecule type" value="Genomic_DNA"/>
</dbReference>
<feature type="transmembrane region" description="Helical" evidence="1">
    <location>
        <begin position="209"/>
        <end position="240"/>
    </location>
</feature>
<evidence type="ECO:0000313" key="3">
    <source>
        <dbReference type="Proteomes" id="UP000280726"/>
    </source>
</evidence>
<feature type="transmembrane region" description="Helical" evidence="1">
    <location>
        <begin position="127"/>
        <end position="147"/>
    </location>
</feature>
<accession>A0A3N4Z2N9</accession>
<dbReference type="RefSeq" id="WP_123914025.1">
    <property type="nucleotide sequence ID" value="NZ_RKRA01000001.1"/>
</dbReference>
<organism evidence="2 3">
    <name type="scientific">Georgenia muralis</name>
    <dbReference type="NCBI Taxonomy" id="154117"/>
    <lineage>
        <taxon>Bacteria</taxon>
        <taxon>Bacillati</taxon>
        <taxon>Actinomycetota</taxon>
        <taxon>Actinomycetes</taxon>
        <taxon>Micrococcales</taxon>
        <taxon>Bogoriellaceae</taxon>
        <taxon>Georgenia</taxon>
    </lineage>
</organism>
<dbReference type="Proteomes" id="UP000280726">
    <property type="component" value="Unassembled WGS sequence"/>
</dbReference>
<feature type="transmembrane region" description="Helical" evidence="1">
    <location>
        <begin position="429"/>
        <end position="452"/>
    </location>
</feature>
<protein>
    <recommendedName>
        <fullName evidence="4">Membrane protein YfhO</fullName>
    </recommendedName>
</protein>
<reference evidence="2 3" key="1">
    <citation type="submission" date="2018-11" db="EMBL/GenBank/DDBJ databases">
        <title>Sequencing the genomes of 1000 actinobacteria strains.</title>
        <authorList>
            <person name="Klenk H.-P."/>
        </authorList>
    </citation>
    <scope>NUCLEOTIDE SEQUENCE [LARGE SCALE GENOMIC DNA]</scope>
    <source>
        <strain evidence="2 3">DSM 14418</strain>
    </source>
</reference>
<evidence type="ECO:0000313" key="2">
    <source>
        <dbReference type="EMBL" id="RPF25906.1"/>
    </source>
</evidence>
<dbReference type="OrthoDB" id="3752109at2"/>
<feature type="transmembrane region" description="Helical" evidence="1">
    <location>
        <begin position="261"/>
        <end position="282"/>
    </location>
</feature>
<dbReference type="InterPro" id="IPR018580">
    <property type="entry name" value="Uncharacterised_YfhO"/>
</dbReference>
<dbReference type="PANTHER" id="PTHR38454">
    <property type="entry name" value="INTEGRAL MEMBRANE PROTEIN-RELATED"/>
    <property type="match status" value="1"/>
</dbReference>
<dbReference type="PANTHER" id="PTHR38454:SF1">
    <property type="entry name" value="INTEGRAL MEMBRANE PROTEIN"/>
    <property type="match status" value="1"/>
</dbReference>
<proteinExistence type="predicted"/>
<sequence length="932" mass="97189">MTERLRLRAARAPALLTAWAAPVLLVAVLLGPALLGLRLFAAGDLIDLRAPWAENSTVEQVQNTCVSDTIDSTLPQQITFRERLAEGDLVPLWNNKASAGAILGAAPMQGVTSPLFGLSLLATDTSFTAWIKLLEVAAAVGGTVLWGRRIGLSTAAGVLAGFMFSTSAFMVMWTNWPQTRTAAFFPLLFWAIERIVQDRTIRAALPLPLVLAALVLGGFPAIVVHAAYLAAAYGVLRLVLANRRSAPSGTSAWRRWGRAPTLAVGGGLVGVALVGFQIVPWARQLAGTDLSHRADLWSRTFAPREVLTTVYPTALGTCRSGDGRWGSVIPVEGISFVGAAALVLCLAALTLPRASHRLDGLRGFFLVGGLLTLGATFVGGPLNYVLQSLPLMGNSGLHRMRAVGGLMLVMLAAAGFDAVARSAGLRRPVAWVGVIAGPTLLAAAAVASFVLAPGPGEQSQIAPGVILGLISGTSTAVIWALVMAGRVDSRPRVALAAVPLLVAVEGIVFAGAFWPRVDPGQLYRPTATDAFLEAELGSERLVGVHSAYWGGAGQVNGLRSLSGHAFVPPSWRDLLLEADPAMFASSPTYHSLSSLTALESSVLDRLSVRFGVADTTVVPKADFHGDGEQDDTRVVTLQTSPGARTVEAGTPLRGAVVELAAPLGDVAESADPARLVVEVVGHDGTVLATGERRVRDGEKGAVTVAVAGESLASTTSAYEVRVSAVGGEDVEVLAAGGAPAQSGTAWVGVMVAPEDSLTLVETDEAQVYERSTAMPRFRWASGGRACGSAQTCAALMSSTPPDVVLLAPQDNARAAFSGARAVVRVLEDLDDRQRVAVSAEGAGMLVVADGFQDDWVATVDGTHEPIVRADHAMRGVAVPAGDHVVELTYRPAGWGAGPWVSGGAAGALVVVWWWVARRGRPPRILEAPPGRD</sequence>
<feature type="transmembrane region" description="Helical" evidence="1">
    <location>
        <begin position="402"/>
        <end position="420"/>
    </location>
</feature>
<name>A0A3N4Z2N9_9MICO</name>
<keyword evidence="1" id="KW-0472">Membrane</keyword>
<comment type="caution">
    <text evidence="2">The sequence shown here is derived from an EMBL/GenBank/DDBJ whole genome shotgun (WGS) entry which is preliminary data.</text>
</comment>
<evidence type="ECO:0008006" key="4">
    <source>
        <dbReference type="Google" id="ProtNLM"/>
    </source>
</evidence>
<gene>
    <name evidence="2" type="ORF">EDD32_0320</name>
</gene>
<feature type="transmembrane region" description="Helical" evidence="1">
    <location>
        <begin position="12"/>
        <end position="35"/>
    </location>
</feature>
<keyword evidence="3" id="KW-1185">Reference proteome</keyword>
<feature type="transmembrane region" description="Helical" evidence="1">
    <location>
        <begin position="896"/>
        <end position="915"/>
    </location>
</feature>
<feature type="transmembrane region" description="Helical" evidence="1">
    <location>
        <begin position="154"/>
        <end position="176"/>
    </location>
</feature>
<keyword evidence="1" id="KW-1133">Transmembrane helix</keyword>
<evidence type="ECO:0000256" key="1">
    <source>
        <dbReference type="SAM" id="Phobius"/>
    </source>
</evidence>